<organism evidence="2 3">
    <name type="scientific">Reticulomyxa filosa</name>
    <dbReference type="NCBI Taxonomy" id="46433"/>
    <lineage>
        <taxon>Eukaryota</taxon>
        <taxon>Sar</taxon>
        <taxon>Rhizaria</taxon>
        <taxon>Retaria</taxon>
        <taxon>Foraminifera</taxon>
        <taxon>Monothalamids</taxon>
        <taxon>Reticulomyxidae</taxon>
        <taxon>Reticulomyxa</taxon>
    </lineage>
</organism>
<reference evidence="2 3" key="1">
    <citation type="journal article" date="2013" name="Curr. Biol.">
        <title>The Genome of the Foraminiferan Reticulomyxa filosa.</title>
        <authorList>
            <person name="Glockner G."/>
            <person name="Hulsmann N."/>
            <person name="Schleicher M."/>
            <person name="Noegel A.A."/>
            <person name="Eichinger L."/>
            <person name="Gallinger C."/>
            <person name="Pawlowski J."/>
            <person name="Sierra R."/>
            <person name="Euteneuer U."/>
            <person name="Pillet L."/>
            <person name="Moustafa A."/>
            <person name="Platzer M."/>
            <person name="Groth M."/>
            <person name="Szafranski K."/>
            <person name="Schliwa M."/>
        </authorList>
    </citation>
    <scope>NUCLEOTIDE SEQUENCE [LARGE SCALE GENOMIC DNA]</scope>
</reference>
<gene>
    <name evidence="2" type="ORF">RFI_33174</name>
</gene>
<evidence type="ECO:0000256" key="1">
    <source>
        <dbReference type="SAM" id="MobiDB-lite"/>
    </source>
</evidence>
<feature type="compositionally biased region" description="Basic and acidic residues" evidence="1">
    <location>
        <begin position="64"/>
        <end position="74"/>
    </location>
</feature>
<feature type="region of interest" description="Disordered" evidence="1">
    <location>
        <begin position="40"/>
        <end position="80"/>
    </location>
</feature>
<name>X6LU18_RETFI</name>
<keyword evidence="3" id="KW-1185">Reference proteome</keyword>
<proteinExistence type="predicted"/>
<sequence length="119" mass="13837">MKKNIKDNNIIKHKLKRVVKGDFKIKGEIGYNFYMSIGTGAQSSRKENKNENKSSSINSNVWKQKAEQQKEQKTRPNLNILNSSQFNHTFEKKDDQLISQCVRHQYSIYAAIGEQKTMN</sequence>
<comment type="caution">
    <text evidence="2">The sequence shown here is derived from an EMBL/GenBank/DDBJ whole genome shotgun (WGS) entry which is preliminary data.</text>
</comment>
<dbReference type="EMBL" id="ASPP01029670">
    <property type="protein sequence ID" value="ETO04225.1"/>
    <property type="molecule type" value="Genomic_DNA"/>
</dbReference>
<dbReference type="Proteomes" id="UP000023152">
    <property type="component" value="Unassembled WGS sequence"/>
</dbReference>
<evidence type="ECO:0000313" key="3">
    <source>
        <dbReference type="Proteomes" id="UP000023152"/>
    </source>
</evidence>
<dbReference type="AlphaFoldDB" id="X6LU18"/>
<evidence type="ECO:0000313" key="2">
    <source>
        <dbReference type="EMBL" id="ETO04225.1"/>
    </source>
</evidence>
<protein>
    <submittedName>
        <fullName evidence="2">Uncharacterized protein</fullName>
    </submittedName>
</protein>
<accession>X6LU18</accession>